<organism evidence="1 2">
    <name type="scientific">Olivibacter jilunii</name>
    <dbReference type="NCBI Taxonomy" id="985016"/>
    <lineage>
        <taxon>Bacteria</taxon>
        <taxon>Pseudomonadati</taxon>
        <taxon>Bacteroidota</taxon>
        <taxon>Sphingobacteriia</taxon>
        <taxon>Sphingobacteriales</taxon>
        <taxon>Sphingobacteriaceae</taxon>
        <taxon>Olivibacter</taxon>
    </lineage>
</organism>
<evidence type="ECO:0000313" key="2">
    <source>
        <dbReference type="Proteomes" id="UP001597560"/>
    </source>
</evidence>
<protein>
    <submittedName>
        <fullName evidence="1">Uncharacterized protein</fullName>
    </submittedName>
</protein>
<proteinExistence type="predicted"/>
<dbReference type="RefSeq" id="WP_377611149.1">
    <property type="nucleotide sequence ID" value="NZ_JBHUPA010000007.1"/>
</dbReference>
<dbReference type="EMBL" id="JBHUPA010000007">
    <property type="protein sequence ID" value="MFD2962865.1"/>
    <property type="molecule type" value="Genomic_DNA"/>
</dbReference>
<dbReference type="Proteomes" id="UP001597560">
    <property type="component" value="Unassembled WGS sequence"/>
</dbReference>
<comment type="caution">
    <text evidence="1">The sequence shown here is derived from an EMBL/GenBank/DDBJ whole genome shotgun (WGS) entry which is preliminary data.</text>
</comment>
<reference evidence="2" key="1">
    <citation type="journal article" date="2019" name="Int. J. Syst. Evol. Microbiol.">
        <title>The Global Catalogue of Microorganisms (GCM) 10K type strain sequencing project: providing services to taxonomists for standard genome sequencing and annotation.</title>
        <authorList>
            <consortium name="The Broad Institute Genomics Platform"/>
            <consortium name="The Broad Institute Genome Sequencing Center for Infectious Disease"/>
            <person name="Wu L."/>
            <person name="Ma J."/>
        </authorList>
    </citation>
    <scope>NUCLEOTIDE SEQUENCE [LARGE SCALE GENOMIC DNA]</scope>
    <source>
        <strain evidence="2">KCTC 23098</strain>
    </source>
</reference>
<evidence type="ECO:0000313" key="1">
    <source>
        <dbReference type="EMBL" id="MFD2962865.1"/>
    </source>
</evidence>
<gene>
    <name evidence="1" type="ORF">ACFS6J_13780</name>
</gene>
<name>A0ABW6B056_9SPHI</name>
<accession>A0ABW6B056</accession>
<keyword evidence="2" id="KW-1185">Reference proteome</keyword>
<sequence length="81" mass="9787">MTKFSMFLFVIIHQDEVIAYASRLEDLWERFGNYLGSQGHVDRFRKMVEEQQILAGKIQSFSFIIEGKEYHFQQLEKRIKR</sequence>